<proteinExistence type="inferred from homology"/>
<comment type="similarity">
    <text evidence="11 12">Belongs to the TonB-dependent receptor family.</text>
</comment>
<keyword evidence="3 11" id="KW-1134">Transmembrane beta strand</keyword>
<dbReference type="EMBL" id="CP047895">
    <property type="protein sequence ID" value="QHL89524.1"/>
    <property type="molecule type" value="Genomic_DNA"/>
</dbReference>
<reference evidence="16 17" key="1">
    <citation type="submission" date="2020-01" db="EMBL/GenBank/DDBJ databases">
        <title>Sphingomonas sp. C33 whole genome sequece.</title>
        <authorList>
            <person name="Park C."/>
        </authorList>
    </citation>
    <scope>NUCLEOTIDE SEQUENCE [LARGE SCALE GENOMIC DNA]</scope>
    <source>
        <strain evidence="16 17">C33</strain>
    </source>
</reference>
<accession>A0A7Z2NUL7</accession>
<evidence type="ECO:0000256" key="4">
    <source>
        <dbReference type="ARBA" id="ARBA00022496"/>
    </source>
</evidence>
<evidence type="ECO:0000313" key="16">
    <source>
        <dbReference type="EMBL" id="QHL89524.1"/>
    </source>
</evidence>
<dbReference type="KEGG" id="schy:GVO57_00155"/>
<feature type="chain" id="PRO_5030598078" evidence="13">
    <location>
        <begin position="29"/>
        <end position="754"/>
    </location>
</feature>
<evidence type="ECO:0000256" key="13">
    <source>
        <dbReference type="SAM" id="SignalP"/>
    </source>
</evidence>
<feature type="domain" description="TonB-dependent receptor plug" evidence="15">
    <location>
        <begin position="50"/>
        <end position="158"/>
    </location>
</feature>
<protein>
    <submittedName>
        <fullName evidence="16">TonB-dependent receptor</fullName>
    </submittedName>
</protein>
<keyword evidence="5 11" id="KW-0812">Transmembrane</keyword>
<evidence type="ECO:0000256" key="1">
    <source>
        <dbReference type="ARBA" id="ARBA00004571"/>
    </source>
</evidence>
<dbReference type="Gene3D" id="2.40.170.20">
    <property type="entry name" value="TonB-dependent receptor, beta-barrel domain"/>
    <property type="match status" value="1"/>
</dbReference>
<dbReference type="PANTHER" id="PTHR32552:SF81">
    <property type="entry name" value="TONB-DEPENDENT OUTER MEMBRANE RECEPTOR"/>
    <property type="match status" value="1"/>
</dbReference>
<sequence length="754" mass="81649">MSPTSPNTARGLALLFLLSSTAVTPLPAAPAADNDADILVTAQRRSERLDQVPLAVTAIGGERLAREDYRNLDRLAASVPNLYLNRNFGTSSGALVFLRGVGEGDSIFTNDPPVGIYVDDVIFPRATGSMFELLDVERVEVLRGPQGVLYGRNTSGGAIKLVTRRPEPGRDSAMLELATGSFARRDGRGVVNLSLGQNAALRGALLVRQHDGWGRNLTNGARVNDQRLATGRISLLVELDALTSVLLTADLTGEESTPRFPQPFLVDPANPARRLPRFRTPEGSIDRFTSADTDPLNDLETGGVTLRLERRLGDATLLSVSGYRFLANRIGFDQTAVAPPATNVILLQDQRQQSLSQELQLQGRLGQQIDYTVGLFAFAERNRQLTAVSFAAPAGTPQARFRTDDFFIAPSRAAGLGNWSPYLPRLATRSLSGFGALTWRPTARLGLSAGARLTHERKVYRVAFLTAPEAVLVLPDGRRAERRIADSWTDVSPRLAAEYRLGAGGEAGIAYASVAKGFRSGSFDGRARNIDFVLNRQGAIAPETVWSYEAGLKTMFFNRALALNLALFRNDYTNIAFSAARAGSNPPEIFRQNVGDARIEGVEAEANLNLPYGFAASGFFSTLSDRFTRLASSPGCTAFVADERRLDLRFTPDRRYGVRGGWSGGLGRAGRLTLGGELSGASAYFTALCNEPQHRVDNAQTINAQIGFDSADGRWGVTLSATNIGNRRFNGGSVGTIGWPVEPRQWILSARRQF</sequence>
<dbReference type="SUPFAM" id="SSF56935">
    <property type="entry name" value="Porins"/>
    <property type="match status" value="1"/>
</dbReference>
<organism evidence="16 17">
    <name type="scientific">Sphingomonas changnyeongensis</name>
    <dbReference type="NCBI Taxonomy" id="2698679"/>
    <lineage>
        <taxon>Bacteria</taxon>
        <taxon>Pseudomonadati</taxon>
        <taxon>Pseudomonadota</taxon>
        <taxon>Alphaproteobacteria</taxon>
        <taxon>Sphingomonadales</taxon>
        <taxon>Sphingomonadaceae</taxon>
        <taxon>Sphingomonas</taxon>
    </lineage>
</organism>
<keyword evidence="7" id="KW-0406">Ion transport</keyword>
<keyword evidence="4" id="KW-0410">Iron transport</keyword>
<dbReference type="Pfam" id="PF07715">
    <property type="entry name" value="Plug"/>
    <property type="match status" value="1"/>
</dbReference>
<dbReference type="AlphaFoldDB" id="A0A7Z2NUL7"/>
<keyword evidence="2 11" id="KW-0813">Transport</keyword>
<evidence type="ECO:0000256" key="9">
    <source>
        <dbReference type="ARBA" id="ARBA00023136"/>
    </source>
</evidence>
<dbReference type="InterPro" id="IPR012910">
    <property type="entry name" value="Plug_dom"/>
</dbReference>
<evidence type="ECO:0000259" key="15">
    <source>
        <dbReference type="Pfam" id="PF07715"/>
    </source>
</evidence>
<evidence type="ECO:0000256" key="10">
    <source>
        <dbReference type="ARBA" id="ARBA00023237"/>
    </source>
</evidence>
<keyword evidence="10 11" id="KW-0998">Cell outer membrane</keyword>
<dbReference type="PANTHER" id="PTHR32552">
    <property type="entry name" value="FERRICHROME IRON RECEPTOR-RELATED"/>
    <property type="match status" value="1"/>
</dbReference>
<dbReference type="Proteomes" id="UP000464468">
    <property type="component" value="Chromosome"/>
</dbReference>
<dbReference type="GO" id="GO:0009279">
    <property type="term" value="C:cell outer membrane"/>
    <property type="evidence" value="ECO:0007669"/>
    <property type="project" value="UniProtKB-SubCell"/>
</dbReference>
<gene>
    <name evidence="16" type="ORF">GVO57_00155</name>
</gene>
<keyword evidence="6" id="KW-0408">Iron</keyword>
<dbReference type="InterPro" id="IPR039426">
    <property type="entry name" value="TonB-dep_rcpt-like"/>
</dbReference>
<dbReference type="InterPro" id="IPR000531">
    <property type="entry name" value="Beta-barrel_TonB"/>
</dbReference>
<evidence type="ECO:0000256" key="8">
    <source>
        <dbReference type="ARBA" id="ARBA00023077"/>
    </source>
</evidence>
<keyword evidence="13" id="KW-0732">Signal</keyword>
<dbReference type="PROSITE" id="PS52016">
    <property type="entry name" value="TONB_DEPENDENT_REC_3"/>
    <property type="match status" value="1"/>
</dbReference>
<dbReference type="GO" id="GO:0006826">
    <property type="term" value="P:iron ion transport"/>
    <property type="evidence" value="ECO:0007669"/>
    <property type="project" value="UniProtKB-KW"/>
</dbReference>
<evidence type="ECO:0000313" key="17">
    <source>
        <dbReference type="Proteomes" id="UP000464468"/>
    </source>
</evidence>
<keyword evidence="8 12" id="KW-0798">TonB box</keyword>
<dbReference type="InterPro" id="IPR036942">
    <property type="entry name" value="Beta-barrel_TonB_sf"/>
</dbReference>
<evidence type="ECO:0000256" key="2">
    <source>
        <dbReference type="ARBA" id="ARBA00022448"/>
    </source>
</evidence>
<dbReference type="RefSeq" id="WP_160590844.1">
    <property type="nucleotide sequence ID" value="NZ_CP047895.1"/>
</dbReference>
<name>A0A7Z2NUL7_9SPHN</name>
<feature type="signal peptide" evidence="13">
    <location>
        <begin position="1"/>
        <end position="28"/>
    </location>
</feature>
<evidence type="ECO:0000259" key="14">
    <source>
        <dbReference type="Pfam" id="PF00593"/>
    </source>
</evidence>
<keyword evidence="9 11" id="KW-0472">Membrane</keyword>
<evidence type="ECO:0000256" key="11">
    <source>
        <dbReference type="PROSITE-ProRule" id="PRU01360"/>
    </source>
</evidence>
<keyword evidence="16" id="KW-0675">Receptor</keyword>
<evidence type="ECO:0000256" key="6">
    <source>
        <dbReference type="ARBA" id="ARBA00023004"/>
    </source>
</evidence>
<dbReference type="Pfam" id="PF00593">
    <property type="entry name" value="TonB_dep_Rec_b-barrel"/>
    <property type="match status" value="1"/>
</dbReference>
<evidence type="ECO:0000256" key="3">
    <source>
        <dbReference type="ARBA" id="ARBA00022452"/>
    </source>
</evidence>
<evidence type="ECO:0000256" key="5">
    <source>
        <dbReference type="ARBA" id="ARBA00022692"/>
    </source>
</evidence>
<evidence type="ECO:0000256" key="7">
    <source>
        <dbReference type="ARBA" id="ARBA00023065"/>
    </source>
</evidence>
<feature type="domain" description="TonB-dependent receptor-like beta-barrel" evidence="14">
    <location>
        <begin position="270"/>
        <end position="724"/>
    </location>
</feature>
<keyword evidence="17" id="KW-1185">Reference proteome</keyword>
<comment type="subcellular location">
    <subcellularLocation>
        <location evidence="1 11">Cell outer membrane</location>
        <topology evidence="1 11">Multi-pass membrane protein</topology>
    </subcellularLocation>
</comment>
<evidence type="ECO:0000256" key="12">
    <source>
        <dbReference type="RuleBase" id="RU003357"/>
    </source>
</evidence>